<name>R7VKA0_CAPTE</name>
<accession>R7VKA0</accession>
<dbReference type="EMBL" id="AMQN01004260">
    <property type="status" value="NOT_ANNOTATED_CDS"/>
    <property type="molecule type" value="Genomic_DNA"/>
</dbReference>
<gene>
    <name evidence="2" type="ORF">CAPTEDRAFT_191914</name>
</gene>
<evidence type="ECO:0000313" key="4">
    <source>
        <dbReference type="Proteomes" id="UP000014760"/>
    </source>
</evidence>
<evidence type="ECO:0000313" key="2">
    <source>
        <dbReference type="EMBL" id="ELU16610.1"/>
    </source>
</evidence>
<dbReference type="EMBL" id="AMQN01004261">
    <property type="status" value="NOT_ANNOTATED_CDS"/>
    <property type="molecule type" value="Genomic_DNA"/>
</dbReference>
<reference evidence="2 4" key="2">
    <citation type="journal article" date="2013" name="Nature">
        <title>Insights into bilaterian evolution from three spiralian genomes.</title>
        <authorList>
            <person name="Simakov O."/>
            <person name="Marletaz F."/>
            <person name="Cho S.J."/>
            <person name="Edsinger-Gonzales E."/>
            <person name="Havlak P."/>
            <person name="Hellsten U."/>
            <person name="Kuo D.H."/>
            <person name="Larsson T."/>
            <person name="Lv J."/>
            <person name="Arendt D."/>
            <person name="Savage R."/>
            <person name="Osoegawa K."/>
            <person name="de Jong P."/>
            <person name="Grimwood J."/>
            <person name="Chapman J.A."/>
            <person name="Shapiro H."/>
            <person name="Aerts A."/>
            <person name="Otillar R.P."/>
            <person name="Terry A.Y."/>
            <person name="Boore J.L."/>
            <person name="Grigoriev I.V."/>
            <person name="Lindberg D.R."/>
            <person name="Seaver E.C."/>
            <person name="Weisblat D.A."/>
            <person name="Putnam N.H."/>
            <person name="Rokhsar D.S."/>
        </authorList>
    </citation>
    <scope>NUCLEOTIDE SEQUENCE</scope>
    <source>
        <strain evidence="2 4">I ESC-2004</strain>
    </source>
</reference>
<dbReference type="AlphaFoldDB" id="R7VKA0"/>
<feature type="region of interest" description="Disordered" evidence="1">
    <location>
        <begin position="1"/>
        <end position="57"/>
    </location>
</feature>
<feature type="compositionally biased region" description="Polar residues" evidence="1">
    <location>
        <begin position="39"/>
        <end position="54"/>
    </location>
</feature>
<dbReference type="Proteomes" id="UP000014760">
    <property type="component" value="Unassembled WGS sequence"/>
</dbReference>
<dbReference type="EMBL" id="KB293048">
    <property type="protein sequence ID" value="ELU16610.1"/>
    <property type="molecule type" value="Genomic_DNA"/>
</dbReference>
<evidence type="ECO:0000313" key="3">
    <source>
        <dbReference type="EnsemblMetazoa" id="CapteP191914"/>
    </source>
</evidence>
<dbReference type="EnsemblMetazoa" id="CapteT191914">
    <property type="protein sequence ID" value="CapteP191914"/>
    <property type="gene ID" value="CapteG191914"/>
</dbReference>
<dbReference type="HOGENOM" id="CLU_1322007_0_0_1"/>
<organism evidence="2">
    <name type="scientific">Capitella teleta</name>
    <name type="common">Polychaete worm</name>
    <dbReference type="NCBI Taxonomy" id="283909"/>
    <lineage>
        <taxon>Eukaryota</taxon>
        <taxon>Metazoa</taxon>
        <taxon>Spiralia</taxon>
        <taxon>Lophotrochozoa</taxon>
        <taxon>Annelida</taxon>
        <taxon>Polychaeta</taxon>
        <taxon>Sedentaria</taxon>
        <taxon>Scolecida</taxon>
        <taxon>Capitellidae</taxon>
        <taxon>Capitella</taxon>
    </lineage>
</organism>
<keyword evidence="4" id="KW-1185">Reference proteome</keyword>
<evidence type="ECO:0000256" key="1">
    <source>
        <dbReference type="SAM" id="MobiDB-lite"/>
    </source>
</evidence>
<reference evidence="3" key="3">
    <citation type="submission" date="2015-06" db="UniProtKB">
        <authorList>
            <consortium name="EnsemblMetazoa"/>
        </authorList>
    </citation>
    <scope>IDENTIFICATION</scope>
</reference>
<reference evidence="4" key="1">
    <citation type="submission" date="2012-12" db="EMBL/GenBank/DDBJ databases">
        <authorList>
            <person name="Hellsten U."/>
            <person name="Grimwood J."/>
            <person name="Chapman J.A."/>
            <person name="Shapiro H."/>
            <person name="Aerts A."/>
            <person name="Otillar R.P."/>
            <person name="Terry A.Y."/>
            <person name="Boore J.L."/>
            <person name="Simakov O."/>
            <person name="Marletaz F."/>
            <person name="Cho S.-J."/>
            <person name="Edsinger-Gonzales E."/>
            <person name="Havlak P."/>
            <person name="Kuo D.-H."/>
            <person name="Larsson T."/>
            <person name="Lv J."/>
            <person name="Arendt D."/>
            <person name="Savage R."/>
            <person name="Osoegawa K."/>
            <person name="de Jong P."/>
            <person name="Lindberg D.R."/>
            <person name="Seaver E.C."/>
            <person name="Weisblat D.A."/>
            <person name="Putnam N.H."/>
            <person name="Grigoriev I.V."/>
            <person name="Rokhsar D.S."/>
        </authorList>
    </citation>
    <scope>NUCLEOTIDE SEQUENCE</scope>
    <source>
        <strain evidence="4">I ESC-2004</strain>
    </source>
</reference>
<protein>
    <submittedName>
        <fullName evidence="2 3">Uncharacterized protein</fullName>
    </submittedName>
</protein>
<sequence>MTGRPTAGSLRPKARHRTDDDHASYCIAAEAKPRDPHGFSSSVKLPSGSTSSLAKSPAPLSTLDEVHVVNYSEEQMAGIFLKTNHAKQTQWSVLKTPPFFTQPNSDGTHSIQLEIEFRTTQFALNEIQVRVFRWVNNARRFQNAEWFPFGEVFVPEEGVECHSSSSSRDGASRVQLQCQLSIAPNRDFFYMHVRGGENIATYTYTIID</sequence>
<proteinExistence type="predicted"/>